<dbReference type="EMBL" id="CCXW01000001">
    <property type="protein sequence ID" value="CEG33156.1"/>
    <property type="molecule type" value="Genomic_DNA"/>
</dbReference>
<evidence type="ECO:0000313" key="3">
    <source>
        <dbReference type="Proteomes" id="UP000182110"/>
    </source>
</evidence>
<sequence>MESYRAKIINNNTNKGGMPMDSTDKEYMDKDNIYIYSIMLQPIIQLILLQKRG</sequence>
<feature type="transmembrane region" description="Helical" evidence="1">
    <location>
        <begin position="33"/>
        <end position="49"/>
    </location>
</feature>
<reference evidence="2 3" key="1">
    <citation type="journal article" date="2014" name="Genome Announc.">
        <title>Genome Sequence of Bacillus simplex Strain P558, Isolated from a Human Fecal Sample.</title>
        <authorList>
            <person name="Croce O."/>
            <person name="Hugon P."/>
            <person name="Lagier J.C."/>
            <person name="Bibi F."/>
            <person name="Robert C."/>
            <person name="Azhar E.I."/>
            <person name="Raoult D."/>
            <person name="Fournier P.E."/>
        </authorList>
    </citation>
    <scope>NUCLEOTIDE SEQUENCE [LARGE SCALE GENOMIC DNA]</scope>
    <source>
        <strain evidence="2 3">P558</strain>
    </source>
</reference>
<dbReference type="Proteomes" id="UP000182110">
    <property type="component" value="Unassembled WGS sequence"/>
</dbReference>
<dbReference type="AlphaFoldDB" id="A0AAN2PIY3"/>
<keyword evidence="1" id="KW-0472">Membrane</keyword>
<evidence type="ECO:0000313" key="2">
    <source>
        <dbReference type="EMBL" id="CEG33156.1"/>
    </source>
</evidence>
<keyword evidence="1" id="KW-0812">Transmembrane</keyword>
<accession>A0AAN2PIY3</accession>
<name>A0AAN2PIY3_9BACI</name>
<keyword evidence="1" id="KW-1133">Transmembrane helix</keyword>
<organism evidence="2 3">
    <name type="scientific">Peribacillus simplex</name>
    <dbReference type="NCBI Taxonomy" id="1478"/>
    <lineage>
        <taxon>Bacteria</taxon>
        <taxon>Bacillati</taxon>
        <taxon>Bacillota</taxon>
        <taxon>Bacilli</taxon>
        <taxon>Bacillales</taxon>
        <taxon>Bacillaceae</taxon>
        <taxon>Peribacillus</taxon>
    </lineage>
</organism>
<gene>
    <name evidence="2" type="ORF">BN1180_03328</name>
</gene>
<proteinExistence type="predicted"/>
<protein>
    <submittedName>
        <fullName evidence="2">Uncharacterized protein</fullName>
    </submittedName>
</protein>
<keyword evidence="3" id="KW-1185">Reference proteome</keyword>
<evidence type="ECO:0000256" key="1">
    <source>
        <dbReference type="SAM" id="Phobius"/>
    </source>
</evidence>
<comment type="caution">
    <text evidence="2">The sequence shown here is derived from an EMBL/GenBank/DDBJ whole genome shotgun (WGS) entry which is preliminary data.</text>
</comment>